<evidence type="ECO:0000313" key="1">
    <source>
        <dbReference type="EMBL" id="JAD56193.1"/>
    </source>
</evidence>
<proteinExistence type="predicted"/>
<organism evidence="1">
    <name type="scientific">Arundo donax</name>
    <name type="common">Giant reed</name>
    <name type="synonym">Donax arundinaceus</name>
    <dbReference type="NCBI Taxonomy" id="35708"/>
    <lineage>
        <taxon>Eukaryota</taxon>
        <taxon>Viridiplantae</taxon>
        <taxon>Streptophyta</taxon>
        <taxon>Embryophyta</taxon>
        <taxon>Tracheophyta</taxon>
        <taxon>Spermatophyta</taxon>
        <taxon>Magnoliopsida</taxon>
        <taxon>Liliopsida</taxon>
        <taxon>Poales</taxon>
        <taxon>Poaceae</taxon>
        <taxon>PACMAD clade</taxon>
        <taxon>Arundinoideae</taxon>
        <taxon>Arundineae</taxon>
        <taxon>Arundo</taxon>
    </lineage>
</organism>
<name>A0A0A9B243_ARUDO</name>
<reference evidence="1" key="2">
    <citation type="journal article" date="2015" name="Data Brief">
        <title>Shoot transcriptome of the giant reed, Arundo donax.</title>
        <authorList>
            <person name="Barrero R.A."/>
            <person name="Guerrero F.D."/>
            <person name="Moolhuijzen P."/>
            <person name="Goolsby J.A."/>
            <person name="Tidwell J."/>
            <person name="Bellgard S.E."/>
            <person name="Bellgard M.I."/>
        </authorList>
    </citation>
    <scope>NUCLEOTIDE SEQUENCE</scope>
    <source>
        <tissue evidence="1">Shoot tissue taken approximately 20 cm above the soil surface</tissue>
    </source>
</reference>
<reference evidence="1" key="1">
    <citation type="submission" date="2014-09" db="EMBL/GenBank/DDBJ databases">
        <authorList>
            <person name="Magalhaes I.L.F."/>
            <person name="Oliveira U."/>
            <person name="Santos F.R."/>
            <person name="Vidigal T.H.D.A."/>
            <person name="Brescovit A.D."/>
            <person name="Santos A.J."/>
        </authorList>
    </citation>
    <scope>NUCLEOTIDE SEQUENCE</scope>
    <source>
        <tissue evidence="1">Shoot tissue taken approximately 20 cm above the soil surface</tissue>
    </source>
</reference>
<accession>A0A0A9B243</accession>
<dbReference type="AlphaFoldDB" id="A0A0A9B243"/>
<sequence length="49" mass="5214">MSITICLLQVGMHPSAQPCVSLGCASTQNAQPCHLIRLHPSSIHAGKYL</sequence>
<protein>
    <submittedName>
        <fullName evidence="1">Uncharacterized protein</fullName>
    </submittedName>
</protein>
<dbReference type="EMBL" id="GBRH01241702">
    <property type="protein sequence ID" value="JAD56193.1"/>
    <property type="molecule type" value="Transcribed_RNA"/>
</dbReference>